<evidence type="ECO:0000256" key="2">
    <source>
        <dbReference type="SAM" id="Phobius"/>
    </source>
</evidence>
<proteinExistence type="predicted"/>
<evidence type="ECO:0000313" key="3">
    <source>
        <dbReference type="EMBL" id="SVE40181.1"/>
    </source>
</evidence>
<gene>
    <name evidence="3" type="ORF">METZ01_LOCUS493035</name>
</gene>
<dbReference type="EMBL" id="UINC01214790">
    <property type="protein sequence ID" value="SVE40181.1"/>
    <property type="molecule type" value="Genomic_DNA"/>
</dbReference>
<feature type="transmembrane region" description="Helical" evidence="2">
    <location>
        <begin position="12"/>
        <end position="32"/>
    </location>
</feature>
<accession>A0A383D716</accession>
<feature type="region of interest" description="Disordered" evidence="1">
    <location>
        <begin position="40"/>
        <end position="82"/>
    </location>
</feature>
<keyword evidence="2" id="KW-0472">Membrane</keyword>
<keyword evidence="2" id="KW-0812">Transmembrane</keyword>
<dbReference type="AlphaFoldDB" id="A0A383D716"/>
<protein>
    <submittedName>
        <fullName evidence="3">Uncharacterized protein</fullName>
    </submittedName>
</protein>
<organism evidence="3">
    <name type="scientific">marine metagenome</name>
    <dbReference type="NCBI Taxonomy" id="408172"/>
    <lineage>
        <taxon>unclassified sequences</taxon>
        <taxon>metagenomes</taxon>
        <taxon>ecological metagenomes</taxon>
    </lineage>
</organism>
<evidence type="ECO:0000256" key="1">
    <source>
        <dbReference type="SAM" id="MobiDB-lite"/>
    </source>
</evidence>
<sequence length="82" mass="8938">MVKQWIGNFTPKQIVISLGLFLIILVAVAWYINNSLVSDESTTNSKTHHYKQGGSETDGSGARTGNKYFDPTKKTPTAVPAP</sequence>
<keyword evidence="2" id="KW-1133">Transmembrane helix</keyword>
<reference evidence="3" key="1">
    <citation type="submission" date="2018-05" db="EMBL/GenBank/DDBJ databases">
        <authorList>
            <person name="Lanie J.A."/>
            <person name="Ng W.-L."/>
            <person name="Kazmierczak K.M."/>
            <person name="Andrzejewski T.M."/>
            <person name="Davidsen T.M."/>
            <person name="Wayne K.J."/>
            <person name="Tettelin H."/>
            <person name="Glass J.I."/>
            <person name="Rusch D."/>
            <person name="Podicherti R."/>
            <person name="Tsui H.-C.T."/>
            <person name="Winkler M.E."/>
        </authorList>
    </citation>
    <scope>NUCLEOTIDE SEQUENCE</scope>
</reference>
<name>A0A383D716_9ZZZZ</name>